<dbReference type="InterPro" id="IPR045864">
    <property type="entry name" value="aa-tRNA-synth_II/BPL/LPL"/>
</dbReference>
<dbReference type="FunFam" id="3.30.70.380:FF:000002">
    <property type="entry name" value="phenylalanine--tRNA ligase, mitochondrial"/>
    <property type="match status" value="1"/>
</dbReference>
<dbReference type="InterPro" id="IPR006195">
    <property type="entry name" value="aa-tRNA-synth_II"/>
</dbReference>
<dbReference type="SUPFAM" id="SSF55681">
    <property type="entry name" value="Class II aaRS and biotin synthetases"/>
    <property type="match status" value="1"/>
</dbReference>
<dbReference type="Gene3D" id="3.30.930.10">
    <property type="entry name" value="Bira Bifunctional Protein, Domain 2"/>
    <property type="match status" value="1"/>
</dbReference>
<proteinExistence type="inferred from homology"/>
<comment type="subcellular location">
    <subcellularLocation>
        <location evidence="1">Mitochondrion matrix</location>
    </subcellularLocation>
</comment>
<dbReference type="SUPFAM" id="SSF54991">
    <property type="entry name" value="Anticodon-binding domain of PheRS"/>
    <property type="match status" value="1"/>
</dbReference>
<keyword evidence="8" id="KW-0809">Transit peptide</keyword>
<dbReference type="PROSITE" id="PS51447">
    <property type="entry name" value="FDX_ACB"/>
    <property type="match status" value="1"/>
</dbReference>
<feature type="domain" description="Aminoacyl-transfer RNA synthetases class-II family profile" evidence="16">
    <location>
        <begin position="188"/>
        <end position="368"/>
    </location>
</feature>
<feature type="region of interest" description="Disordered" evidence="15">
    <location>
        <begin position="408"/>
        <end position="428"/>
    </location>
</feature>
<evidence type="ECO:0000256" key="7">
    <source>
        <dbReference type="ARBA" id="ARBA00022917"/>
    </source>
</evidence>
<dbReference type="InterPro" id="IPR004530">
    <property type="entry name" value="Phe-tRNA-synth_IIc_mito"/>
</dbReference>
<dbReference type="InterPro" id="IPR036690">
    <property type="entry name" value="Fdx_antiC-bd_sf"/>
</dbReference>
<keyword evidence="7" id="KW-0648">Protein biosynthesis</keyword>
<feature type="compositionally biased region" description="Low complexity" evidence="15">
    <location>
        <begin position="37"/>
        <end position="68"/>
    </location>
</feature>
<evidence type="ECO:0000313" key="18">
    <source>
        <dbReference type="EMBL" id="OCF31653.1"/>
    </source>
</evidence>
<evidence type="ECO:0000256" key="13">
    <source>
        <dbReference type="ARBA" id="ARBA00057761"/>
    </source>
</evidence>
<evidence type="ECO:0000256" key="4">
    <source>
        <dbReference type="ARBA" id="ARBA00022598"/>
    </source>
</evidence>
<evidence type="ECO:0000256" key="2">
    <source>
        <dbReference type="ARBA" id="ARBA00008226"/>
    </source>
</evidence>
<evidence type="ECO:0000256" key="1">
    <source>
        <dbReference type="ARBA" id="ARBA00004305"/>
    </source>
</evidence>
<keyword evidence="4 18" id="KW-0436">Ligase</keyword>
<dbReference type="AlphaFoldDB" id="A0A1B9GL08"/>
<dbReference type="PANTHER" id="PTHR11538:SF41">
    <property type="entry name" value="PHENYLALANINE--TRNA LIGASE, MITOCHONDRIAL"/>
    <property type="match status" value="1"/>
</dbReference>
<evidence type="ECO:0000256" key="12">
    <source>
        <dbReference type="ARBA" id="ARBA00049255"/>
    </source>
</evidence>
<evidence type="ECO:0000259" key="17">
    <source>
        <dbReference type="PROSITE" id="PS51447"/>
    </source>
</evidence>
<evidence type="ECO:0000259" key="16">
    <source>
        <dbReference type="PROSITE" id="PS50862"/>
    </source>
</evidence>
<reference evidence="18 19" key="1">
    <citation type="submission" date="2013-07" db="EMBL/GenBank/DDBJ databases">
        <title>The Genome Sequence of Cryptococcus heveanensis BCC8398.</title>
        <authorList>
            <consortium name="The Broad Institute Genome Sequencing Platform"/>
            <person name="Cuomo C."/>
            <person name="Litvintseva A."/>
            <person name="Chen Y."/>
            <person name="Heitman J."/>
            <person name="Sun S."/>
            <person name="Springer D."/>
            <person name="Dromer F."/>
            <person name="Young S.K."/>
            <person name="Zeng Q."/>
            <person name="Gargeya S."/>
            <person name="Fitzgerald M."/>
            <person name="Abouelleil A."/>
            <person name="Alvarado L."/>
            <person name="Berlin A.M."/>
            <person name="Chapman S.B."/>
            <person name="Dewar J."/>
            <person name="Goldberg J."/>
            <person name="Griggs A."/>
            <person name="Gujja S."/>
            <person name="Hansen M."/>
            <person name="Howarth C."/>
            <person name="Imamovic A."/>
            <person name="Larimer J."/>
            <person name="McCowan C."/>
            <person name="Murphy C."/>
            <person name="Pearson M."/>
            <person name="Priest M."/>
            <person name="Roberts A."/>
            <person name="Saif S."/>
            <person name="Shea T."/>
            <person name="Sykes S."/>
            <person name="Wortman J."/>
            <person name="Nusbaum C."/>
            <person name="Birren B."/>
        </authorList>
    </citation>
    <scope>NUCLEOTIDE SEQUENCE [LARGE SCALE GENOMIC DNA]</scope>
    <source>
        <strain evidence="18 19">BCC8398</strain>
    </source>
</reference>
<evidence type="ECO:0000256" key="8">
    <source>
        <dbReference type="ARBA" id="ARBA00022946"/>
    </source>
</evidence>
<dbReference type="PROSITE" id="PS50862">
    <property type="entry name" value="AA_TRNA_LIGASE_II"/>
    <property type="match status" value="1"/>
</dbReference>
<dbReference type="GO" id="GO:0005759">
    <property type="term" value="C:mitochondrial matrix"/>
    <property type="evidence" value="ECO:0007669"/>
    <property type="project" value="UniProtKB-SubCell"/>
</dbReference>
<evidence type="ECO:0000256" key="10">
    <source>
        <dbReference type="ARBA" id="ARBA00023146"/>
    </source>
</evidence>
<evidence type="ECO:0000256" key="15">
    <source>
        <dbReference type="SAM" id="MobiDB-lite"/>
    </source>
</evidence>
<dbReference type="Proteomes" id="UP000092666">
    <property type="component" value="Unassembled WGS sequence"/>
</dbReference>
<feature type="region of interest" description="Disordered" evidence="15">
    <location>
        <begin position="37"/>
        <end position="69"/>
    </location>
</feature>
<dbReference type="STRING" id="1296120.A0A1B9GL08"/>
<dbReference type="FunFam" id="3.30.930.10:FF:000053">
    <property type="entry name" value="Phenylalanyl-tRNA synthetase mitochondrial"/>
    <property type="match status" value="1"/>
</dbReference>
<keyword evidence="19" id="KW-1185">Reference proteome</keyword>
<reference evidence="19" key="2">
    <citation type="submission" date="2013-12" db="EMBL/GenBank/DDBJ databases">
        <title>Evolution of pathogenesis and genome organization in the Tremellales.</title>
        <authorList>
            <person name="Cuomo C."/>
            <person name="Litvintseva A."/>
            <person name="Heitman J."/>
            <person name="Chen Y."/>
            <person name="Sun S."/>
            <person name="Springer D."/>
            <person name="Dromer F."/>
            <person name="Young S."/>
            <person name="Zeng Q."/>
            <person name="Chapman S."/>
            <person name="Gujja S."/>
            <person name="Saif S."/>
            <person name="Birren B."/>
        </authorList>
    </citation>
    <scope>NUCLEOTIDE SEQUENCE [LARGE SCALE GENOMIC DNA]</scope>
    <source>
        <strain evidence="19">BCC8398</strain>
    </source>
</reference>
<accession>A0A1B9GL08</accession>
<dbReference type="Pfam" id="PF01409">
    <property type="entry name" value="tRNA-synt_2d"/>
    <property type="match status" value="2"/>
</dbReference>
<dbReference type="GO" id="GO:0005524">
    <property type="term" value="F:ATP binding"/>
    <property type="evidence" value="ECO:0007669"/>
    <property type="project" value="UniProtKB-KW"/>
</dbReference>
<evidence type="ECO:0000256" key="6">
    <source>
        <dbReference type="ARBA" id="ARBA00022840"/>
    </source>
</evidence>
<dbReference type="Gene3D" id="3.30.70.380">
    <property type="entry name" value="Ferrodoxin-fold anticodon-binding domain"/>
    <property type="match status" value="1"/>
</dbReference>
<evidence type="ECO:0000256" key="9">
    <source>
        <dbReference type="ARBA" id="ARBA00023128"/>
    </source>
</evidence>
<comment type="function">
    <text evidence="13">Is responsible for the charging of tRNA(Phe) with phenylalanine in mitochondrial translation.</text>
</comment>
<comment type="catalytic activity">
    <reaction evidence="12">
        <text>tRNA(Phe) + L-phenylalanine + ATP = L-phenylalanyl-tRNA(Phe) + AMP + diphosphate + H(+)</text>
        <dbReference type="Rhea" id="RHEA:19413"/>
        <dbReference type="Rhea" id="RHEA-COMP:9668"/>
        <dbReference type="Rhea" id="RHEA-COMP:9699"/>
        <dbReference type="ChEBI" id="CHEBI:15378"/>
        <dbReference type="ChEBI" id="CHEBI:30616"/>
        <dbReference type="ChEBI" id="CHEBI:33019"/>
        <dbReference type="ChEBI" id="CHEBI:58095"/>
        <dbReference type="ChEBI" id="CHEBI:78442"/>
        <dbReference type="ChEBI" id="CHEBI:78531"/>
        <dbReference type="ChEBI" id="CHEBI:456215"/>
        <dbReference type="EC" id="6.1.1.20"/>
    </reaction>
</comment>
<keyword evidence="6" id="KW-0067">ATP-binding</keyword>
<comment type="similarity">
    <text evidence="2">Belongs to the class-II aminoacyl-tRNA synthetase family.</text>
</comment>
<dbReference type="InterPro" id="IPR002319">
    <property type="entry name" value="Phenylalanyl-tRNA_Synthase"/>
</dbReference>
<dbReference type="GO" id="GO:0000049">
    <property type="term" value="F:tRNA binding"/>
    <property type="evidence" value="ECO:0007669"/>
    <property type="project" value="InterPro"/>
</dbReference>
<dbReference type="SMART" id="SM00896">
    <property type="entry name" value="FDX-ACB"/>
    <property type="match status" value="1"/>
</dbReference>
<dbReference type="Pfam" id="PF03147">
    <property type="entry name" value="FDX-ACB"/>
    <property type="match status" value="1"/>
</dbReference>
<evidence type="ECO:0000256" key="5">
    <source>
        <dbReference type="ARBA" id="ARBA00022741"/>
    </source>
</evidence>
<organism evidence="18 19">
    <name type="scientific">Kwoniella heveanensis BCC8398</name>
    <dbReference type="NCBI Taxonomy" id="1296120"/>
    <lineage>
        <taxon>Eukaryota</taxon>
        <taxon>Fungi</taxon>
        <taxon>Dikarya</taxon>
        <taxon>Basidiomycota</taxon>
        <taxon>Agaricomycotina</taxon>
        <taxon>Tremellomycetes</taxon>
        <taxon>Tremellales</taxon>
        <taxon>Cryptococcaceae</taxon>
        <taxon>Kwoniella</taxon>
    </lineage>
</organism>
<dbReference type="GO" id="GO:0006432">
    <property type="term" value="P:phenylalanyl-tRNA aminoacylation"/>
    <property type="evidence" value="ECO:0007669"/>
    <property type="project" value="InterPro"/>
</dbReference>
<keyword evidence="5" id="KW-0547">Nucleotide-binding</keyword>
<dbReference type="EMBL" id="KV700132">
    <property type="protein sequence ID" value="OCF31653.1"/>
    <property type="molecule type" value="Genomic_DNA"/>
</dbReference>
<dbReference type="OrthoDB" id="4457at2759"/>
<feature type="domain" description="FDX-ACB" evidence="17">
    <location>
        <begin position="386"/>
        <end position="506"/>
    </location>
</feature>
<name>A0A1B9GL08_9TREE</name>
<evidence type="ECO:0000256" key="11">
    <source>
        <dbReference type="ARBA" id="ARBA00031194"/>
    </source>
</evidence>
<protein>
    <recommendedName>
        <fullName evidence="14">Phenylalanine--tRNA ligase, mitochondrial</fullName>
        <ecNumber evidence="3">6.1.1.20</ecNumber>
    </recommendedName>
    <alternativeName>
        <fullName evidence="11">Phenylalanyl-tRNA synthetase</fullName>
    </alternativeName>
</protein>
<evidence type="ECO:0000256" key="3">
    <source>
        <dbReference type="ARBA" id="ARBA00012814"/>
    </source>
</evidence>
<dbReference type="GO" id="GO:0004826">
    <property type="term" value="F:phenylalanine-tRNA ligase activity"/>
    <property type="evidence" value="ECO:0007669"/>
    <property type="project" value="UniProtKB-EC"/>
</dbReference>
<dbReference type="NCBIfam" id="TIGR00469">
    <property type="entry name" value="pheS_mito"/>
    <property type="match status" value="1"/>
</dbReference>
<dbReference type="EC" id="6.1.1.20" evidence="3"/>
<keyword evidence="10" id="KW-0030">Aminoacyl-tRNA synthetase</keyword>
<dbReference type="InterPro" id="IPR005121">
    <property type="entry name" value="Fdx_antiC-bd"/>
</dbReference>
<gene>
    <name evidence="18" type="ORF">I316_06658</name>
</gene>
<sequence>MSSRLVPRLLPKATSSRLFACANVRPTSFHIAGTPFATSSSSPSPIASTSSSRRARFQSTRSTSSSSSIRKEPYVVNGATYPLDTYSNVPSSIMSKLDRNLHLLPNHPISIIRQIIEDHFSSYTALVPSSAVVSVHQNFDELGFPPDHPGRSLTDSYYLNRDYMLRTHTSAHEVESYRKGLNQWLLSADVYRRDEIDSSHYPVFHQMEGTHVWDHKDLHTLPQLNAELEAKLANCPISIEDNTSVSESNPFQDTHDPVHAQQITQHLKHSLNSLIFRLFGKQATKDGEPLKVRWIEAYFPFTTPSYEVEVFWEGEWLELLGCGVVMQKTLDQAGVSNKAGWAFGLGLERLSMVLFSIPDIRLFWSTDPRFSDQFKEGEISTFKPYSRYPPCYKDMSFWLPAPSGGGSTTSAEHGAAAAGGRGTQPPSKVKAFHENDYCEIVRDVAGDLIESVTLLDDFIHPKTGRQSKCFRLNYRHMDRSLSNEEVNELQDKVQKRVVEEMGIEMR</sequence>
<evidence type="ECO:0000256" key="14">
    <source>
        <dbReference type="ARBA" id="ARBA00073229"/>
    </source>
</evidence>
<dbReference type="PANTHER" id="PTHR11538">
    <property type="entry name" value="PHENYLALANYL-TRNA SYNTHETASE"/>
    <property type="match status" value="1"/>
</dbReference>
<keyword evidence="9" id="KW-0496">Mitochondrion</keyword>
<evidence type="ECO:0000313" key="19">
    <source>
        <dbReference type="Proteomes" id="UP000092666"/>
    </source>
</evidence>